<evidence type="ECO:0000313" key="4">
    <source>
        <dbReference type="Proteomes" id="UP001434883"/>
    </source>
</evidence>
<name>A0ABV0RPE6_9TELE</name>
<comment type="caution">
    <text evidence="3">The sequence shown here is derived from an EMBL/GenBank/DDBJ whole genome shotgun (WGS) entry which is preliminary data.</text>
</comment>
<dbReference type="PANTHER" id="PTHR21549:SF1">
    <property type="entry name" value="COILED-COIL DOMAIN-CONTAINING PROTEIN 148"/>
    <property type="match status" value="1"/>
</dbReference>
<dbReference type="InterPro" id="IPR039902">
    <property type="entry name" value="CCDC148/CCDC112"/>
</dbReference>
<evidence type="ECO:0000256" key="2">
    <source>
        <dbReference type="SAM" id="MobiDB-lite"/>
    </source>
</evidence>
<protein>
    <submittedName>
        <fullName evidence="3">Uncharacterized protein</fullName>
    </submittedName>
</protein>
<accession>A0ABV0RPE6</accession>
<sequence>MSILEGKKRQPLPCYQQQSQAERAGMTQENAESNAWKINSMSGRNLQGFIKNYRAEDAERQRLRMINGSSRCKPTEYETLQAFVDARRLEYDLIGQKVLKTCCAAKATKESSLLRQHRQVWSRECPRLQKAEEQAEEDIHHFLNQIKPNDITDTAIFLLQQYGESLEREREAFRISTVEPVYQLRDDLSFRLAKVDDQQLNELPSNWEQVKQQVSLKYKLKIQLNVYSLATATMKKTAFMRSLFITDWQIS</sequence>
<evidence type="ECO:0000256" key="1">
    <source>
        <dbReference type="ARBA" id="ARBA00023054"/>
    </source>
</evidence>
<feature type="compositionally biased region" description="Polar residues" evidence="2">
    <location>
        <begin position="15"/>
        <end position="30"/>
    </location>
</feature>
<evidence type="ECO:0000313" key="3">
    <source>
        <dbReference type="EMBL" id="MEQ2209547.1"/>
    </source>
</evidence>
<dbReference type="Proteomes" id="UP001434883">
    <property type="component" value="Unassembled WGS sequence"/>
</dbReference>
<reference evidence="3 4" key="1">
    <citation type="submission" date="2021-06" db="EMBL/GenBank/DDBJ databases">
        <authorList>
            <person name="Palmer J.M."/>
        </authorList>
    </citation>
    <scope>NUCLEOTIDE SEQUENCE [LARGE SCALE GENOMIC DNA]</scope>
    <source>
        <strain evidence="3 4">XC_2019</strain>
        <tissue evidence="3">Muscle</tissue>
    </source>
</reference>
<keyword evidence="4" id="KW-1185">Reference proteome</keyword>
<gene>
    <name evidence="3" type="ORF">XENOCAPTIV_000761</name>
</gene>
<feature type="region of interest" description="Disordered" evidence="2">
    <location>
        <begin position="1"/>
        <end position="30"/>
    </location>
</feature>
<dbReference type="EMBL" id="JAHRIN010051482">
    <property type="protein sequence ID" value="MEQ2209547.1"/>
    <property type="molecule type" value="Genomic_DNA"/>
</dbReference>
<proteinExistence type="predicted"/>
<keyword evidence="1" id="KW-0175">Coiled coil</keyword>
<organism evidence="3 4">
    <name type="scientific">Xenoophorus captivus</name>
    <dbReference type="NCBI Taxonomy" id="1517983"/>
    <lineage>
        <taxon>Eukaryota</taxon>
        <taxon>Metazoa</taxon>
        <taxon>Chordata</taxon>
        <taxon>Craniata</taxon>
        <taxon>Vertebrata</taxon>
        <taxon>Euteleostomi</taxon>
        <taxon>Actinopterygii</taxon>
        <taxon>Neopterygii</taxon>
        <taxon>Teleostei</taxon>
        <taxon>Neoteleostei</taxon>
        <taxon>Acanthomorphata</taxon>
        <taxon>Ovalentaria</taxon>
        <taxon>Atherinomorphae</taxon>
        <taxon>Cyprinodontiformes</taxon>
        <taxon>Goodeidae</taxon>
        <taxon>Xenoophorus</taxon>
    </lineage>
</organism>
<dbReference type="PANTHER" id="PTHR21549">
    <property type="entry name" value="MUTATED IN BLADDER CANCER 1"/>
    <property type="match status" value="1"/>
</dbReference>